<protein>
    <submittedName>
        <fullName evidence="1">Uncharacterized protein</fullName>
    </submittedName>
</protein>
<proteinExistence type="predicted"/>
<keyword evidence="2" id="KW-1185">Reference proteome</keyword>
<name>A0A5C1K5I8_9CAUD</name>
<sequence length="67" mass="7408">MNKLSTGDDSTLGNHRKLAIAAFGKDSAAVKFLDDKIKEQGEDEEVIQDEGQMVYLLANIHFRGLSQ</sequence>
<organism evidence="1 2">
    <name type="scientific">Pseudomonas phage Zuri</name>
    <dbReference type="NCBI Taxonomy" id="2604899"/>
    <lineage>
        <taxon>Viruses</taxon>
        <taxon>Duplodnaviria</taxon>
        <taxon>Heunggongvirae</taxon>
        <taxon>Uroviricota</taxon>
        <taxon>Caudoviricetes</taxon>
        <taxon>Schitoviridae</taxon>
        <taxon>Zurivirus</taxon>
        <taxon>Zurivirus zuri</taxon>
    </lineage>
</organism>
<evidence type="ECO:0000313" key="2">
    <source>
        <dbReference type="Proteomes" id="UP000322075"/>
    </source>
</evidence>
<gene>
    <name evidence="1" type="ORF">Zuri_32</name>
</gene>
<evidence type="ECO:0000313" key="1">
    <source>
        <dbReference type="EMBL" id="QEM41129.1"/>
    </source>
</evidence>
<reference evidence="1" key="1">
    <citation type="submission" date="2019-04" db="EMBL/GenBank/DDBJ databases">
        <authorList>
            <person name="Assadpour T."/>
            <person name="Ahmed J."/>
            <person name="Anderson S."/>
            <person name="Espinosa K."/>
            <person name="Gadsden T."/>
            <person name="Graham A."/>
            <person name="Hajjar W."/>
            <person name="Howard T."/>
            <person name="Lacafta O."/>
            <person name="Matney K."/>
            <person name="Matsen K."/>
            <person name="Osu J."/>
            <person name="Rupe E."/>
            <person name="Sang H."/>
            <person name="Wadi S."/>
            <person name="McNeal J."/>
            <person name="Temple L."/>
        </authorList>
    </citation>
    <scope>NUCLEOTIDE SEQUENCE [LARGE SCALE GENOMIC DNA]</scope>
</reference>
<dbReference type="Proteomes" id="UP000322075">
    <property type="component" value="Segment"/>
</dbReference>
<dbReference type="EMBL" id="MK863032">
    <property type="protein sequence ID" value="QEM41129.1"/>
    <property type="molecule type" value="Genomic_DNA"/>
</dbReference>
<accession>A0A5C1K5I8</accession>